<organism evidence="1 2">
    <name type="scientific">Ensete ventricosum</name>
    <name type="common">Abyssinian banana</name>
    <name type="synonym">Musa ensete</name>
    <dbReference type="NCBI Taxonomy" id="4639"/>
    <lineage>
        <taxon>Eukaryota</taxon>
        <taxon>Viridiplantae</taxon>
        <taxon>Streptophyta</taxon>
        <taxon>Embryophyta</taxon>
        <taxon>Tracheophyta</taxon>
        <taxon>Spermatophyta</taxon>
        <taxon>Magnoliopsida</taxon>
        <taxon>Liliopsida</taxon>
        <taxon>Zingiberales</taxon>
        <taxon>Musaceae</taxon>
        <taxon>Ensete</taxon>
    </lineage>
</organism>
<sequence>MKRLPHKTSMTATLEGRLIAYTKWRPYLIDQKIVTRDKYPRSKYPQSSMLLNLEDKADLKRATVYIATPSSSYYSRTLATTDATCSREVAAQLQPTLLLPSSSSTITATLGCHPPLGDFTPTVLTLLPFTAFNLKIAATLFSAPSSQATSTTSLRRTMMLKVFPDDDLGSMTHDRKKEQETSIHMTPTAMMPSISMLALPKRDNVFVLGADTSKVGIGITLMQDGPWHEKGVSPKELQFMLTPAHAKKK</sequence>
<dbReference type="AlphaFoldDB" id="A0A426Z9F6"/>
<evidence type="ECO:0000313" key="1">
    <source>
        <dbReference type="EMBL" id="RRT60591.1"/>
    </source>
</evidence>
<evidence type="ECO:0000313" key="2">
    <source>
        <dbReference type="Proteomes" id="UP000287651"/>
    </source>
</evidence>
<gene>
    <name evidence="1" type="ORF">B296_00028296</name>
</gene>
<dbReference type="EMBL" id="AMZH03007721">
    <property type="protein sequence ID" value="RRT60591.1"/>
    <property type="molecule type" value="Genomic_DNA"/>
</dbReference>
<reference evidence="1 2" key="1">
    <citation type="journal article" date="2014" name="Agronomy (Basel)">
        <title>A Draft Genome Sequence for Ensete ventricosum, the Drought-Tolerant Tree Against Hunger.</title>
        <authorList>
            <person name="Harrison J."/>
            <person name="Moore K.A."/>
            <person name="Paszkiewicz K."/>
            <person name="Jones T."/>
            <person name="Grant M."/>
            <person name="Ambacheew D."/>
            <person name="Muzemil S."/>
            <person name="Studholme D.J."/>
        </authorList>
    </citation>
    <scope>NUCLEOTIDE SEQUENCE [LARGE SCALE GENOMIC DNA]</scope>
</reference>
<name>A0A426Z9F6_ENSVE</name>
<comment type="caution">
    <text evidence="1">The sequence shown here is derived from an EMBL/GenBank/DDBJ whole genome shotgun (WGS) entry which is preliminary data.</text>
</comment>
<dbReference type="Proteomes" id="UP000287651">
    <property type="component" value="Unassembled WGS sequence"/>
</dbReference>
<protein>
    <submittedName>
        <fullName evidence="1">Uncharacterized protein</fullName>
    </submittedName>
</protein>
<proteinExistence type="predicted"/>
<accession>A0A426Z9F6</accession>